<comment type="function">
    <text evidence="12">tRNA methylase which 2'-O-methylates cytidine(4) in tRNA(Pro) and tRNA(Gly)(GCC), and adenosine(4) in tRNA(His).</text>
</comment>
<evidence type="ECO:0000313" key="16">
    <source>
        <dbReference type="Proteomes" id="UP000195570"/>
    </source>
</evidence>
<dbReference type="EMBL" id="CZPT02001693">
    <property type="protein sequence ID" value="SCU71684.1"/>
    <property type="molecule type" value="Genomic_DNA"/>
</dbReference>
<dbReference type="GO" id="GO:0106050">
    <property type="term" value="F:tRNA 2'-O-methyltransferase activity"/>
    <property type="evidence" value="ECO:0007669"/>
    <property type="project" value="UniProtKB-UniRule"/>
</dbReference>
<dbReference type="GeneID" id="92377205"/>
<feature type="region of interest" description="Disordered" evidence="13">
    <location>
        <begin position="1"/>
        <end position="22"/>
    </location>
</feature>
<comment type="similarity">
    <text evidence="1 12">Belongs to the methyltransferase TRM13 family.</text>
</comment>
<evidence type="ECO:0000256" key="10">
    <source>
        <dbReference type="ARBA" id="ARBA00048635"/>
    </source>
</evidence>
<evidence type="ECO:0000256" key="13">
    <source>
        <dbReference type="SAM" id="MobiDB-lite"/>
    </source>
</evidence>
<evidence type="ECO:0000256" key="12">
    <source>
        <dbReference type="RuleBase" id="RU367103"/>
    </source>
</evidence>
<dbReference type="PROSITE" id="PS51800">
    <property type="entry name" value="ZF_CHHC_U11_48K"/>
    <property type="match status" value="1"/>
</dbReference>
<evidence type="ECO:0000256" key="7">
    <source>
        <dbReference type="ARBA" id="ARBA00022771"/>
    </source>
</evidence>
<organism evidence="15 16">
    <name type="scientific">Trypanosoma equiperdum</name>
    <dbReference type="NCBI Taxonomy" id="5694"/>
    <lineage>
        <taxon>Eukaryota</taxon>
        <taxon>Discoba</taxon>
        <taxon>Euglenozoa</taxon>
        <taxon>Kinetoplastea</taxon>
        <taxon>Metakinetoplastina</taxon>
        <taxon>Trypanosomatida</taxon>
        <taxon>Trypanosomatidae</taxon>
        <taxon>Trypanosoma</taxon>
    </lineage>
</organism>
<dbReference type="PANTHER" id="PTHR12998:SF0">
    <property type="entry name" value="TRNA:M(4)X MODIFICATION ENZYME TRM13 HOMOLOG"/>
    <property type="match status" value="1"/>
</dbReference>
<dbReference type="InterPro" id="IPR021721">
    <property type="entry name" value="Znf_CCCH-type_TRM13"/>
</dbReference>
<dbReference type="AlphaFoldDB" id="A0A1G4IGZ3"/>
<dbReference type="Pfam" id="PF05206">
    <property type="entry name" value="TRM13"/>
    <property type="match status" value="2"/>
</dbReference>
<keyword evidence="4 12" id="KW-0949">S-adenosyl-L-methionine</keyword>
<keyword evidence="16" id="KW-1185">Reference proteome</keyword>
<comment type="catalytic activity">
    <reaction evidence="10 12">
        <text>cytidine(4) in tRNA(Gly)(GCC) + S-adenosyl-L-methionine = 2'-O-methylcytidine(4) in tRNA(Gly)(GCC) + S-adenosyl-L-homocysteine + H(+)</text>
        <dbReference type="Rhea" id="RHEA:43192"/>
        <dbReference type="Rhea" id="RHEA-COMP:10399"/>
        <dbReference type="Rhea" id="RHEA-COMP:10400"/>
        <dbReference type="ChEBI" id="CHEBI:15378"/>
        <dbReference type="ChEBI" id="CHEBI:57856"/>
        <dbReference type="ChEBI" id="CHEBI:59789"/>
        <dbReference type="ChEBI" id="CHEBI:74495"/>
        <dbReference type="ChEBI" id="CHEBI:82748"/>
        <dbReference type="EC" id="2.1.1.225"/>
    </reaction>
</comment>
<evidence type="ECO:0000256" key="2">
    <source>
        <dbReference type="ARBA" id="ARBA00022603"/>
    </source>
</evidence>
<dbReference type="InterPro" id="IPR039044">
    <property type="entry name" value="Trm13"/>
</dbReference>
<dbReference type="RefSeq" id="XP_067082303.1">
    <property type="nucleotide sequence ID" value="XM_067226202.1"/>
</dbReference>
<evidence type="ECO:0000313" key="15">
    <source>
        <dbReference type="EMBL" id="SCU71684.1"/>
    </source>
</evidence>
<comment type="catalytic activity">
    <reaction evidence="11 12">
        <text>adenosine(4) in tRNA(His) + S-adenosyl-L-methionine = 2'-O-methyladenosine(4) in tRNA(His) + S-adenosyl-L-homocysteine + H(+)</text>
        <dbReference type="Rhea" id="RHEA:43196"/>
        <dbReference type="Rhea" id="RHEA-COMP:10401"/>
        <dbReference type="Rhea" id="RHEA-COMP:10402"/>
        <dbReference type="ChEBI" id="CHEBI:15378"/>
        <dbReference type="ChEBI" id="CHEBI:57856"/>
        <dbReference type="ChEBI" id="CHEBI:59789"/>
        <dbReference type="ChEBI" id="CHEBI:74411"/>
        <dbReference type="ChEBI" id="CHEBI:74477"/>
        <dbReference type="EC" id="2.1.1.225"/>
    </reaction>
</comment>
<evidence type="ECO:0000256" key="6">
    <source>
        <dbReference type="ARBA" id="ARBA00022723"/>
    </source>
</evidence>
<evidence type="ECO:0000256" key="9">
    <source>
        <dbReference type="ARBA" id="ARBA00048165"/>
    </source>
</evidence>
<accession>A0A1G4IGZ3</accession>
<protein>
    <recommendedName>
        <fullName evidence="12">tRNA:m(4)X modification enzyme TRM13</fullName>
        <ecNumber evidence="12">2.1.1.225</ecNumber>
    </recommendedName>
</protein>
<comment type="catalytic activity">
    <reaction evidence="9 12">
        <text>cytidine(4) in tRNA(Pro) + S-adenosyl-L-methionine = 2'-O-methylcytidine(4) in tRNA(Pro) + S-adenosyl-L-homocysteine + H(+)</text>
        <dbReference type="Rhea" id="RHEA:32767"/>
        <dbReference type="Rhea" id="RHEA-COMP:10397"/>
        <dbReference type="Rhea" id="RHEA-COMP:10398"/>
        <dbReference type="ChEBI" id="CHEBI:15378"/>
        <dbReference type="ChEBI" id="CHEBI:57856"/>
        <dbReference type="ChEBI" id="CHEBI:59789"/>
        <dbReference type="ChEBI" id="CHEBI:74495"/>
        <dbReference type="ChEBI" id="CHEBI:82748"/>
        <dbReference type="EC" id="2.1.1.225"/>
    </reaction>
</comment>
<evidence type="ECO:0000256" key="1">
    <source>
        <dbReference type="ARBA" id="ARBA00005265"/>
    </source>
</evidence>
<evidence type="ECO:0000256" key="8">
    <source>
        <dbReference type="ARBA" id="ARBA00022833"/>
    </source>
</evidence>
<dbReference type="EC" id="2.1.1.225" evidence="12"/>
<dbReference type="VEuPathDB" id="TriTrypDB:TEOVI_000326500"/>
<evidence type="ECO:0000259" key="14">
    <source>
        <dbReference type="PROSITE" id="PS51800"/>
    </source>
</evidence>
<sequence length="521" mass="57230">MDATTQEGEGTGKGQMRPTHNPDAVACDFYLSHKRRFCRTAKRAGGRYCPTHDVNGTTTGETTPAVVLSSSGSAVGPGRTAGEGVSTGPSRALQRVPCPINPNHTVYADKLQKHVKVCPDLRFVVDKLPYYSKDLHACKGVAYCVTSQESEKERFTHHHMDTVVLEDLITRVRECYFNVIQPRIVLLAEECQEPFQDNSSTGSTRRISNKHGPQHRALLRCVQTVIRGYAEGRGNLGNTYVRIAGFLELGAGKAGLAVSLQDALLSGSIRYCHSHPGFQERKEGRTAVNEALSADNGGFPRIVVVDMDNFRRKADACVRNSRLPLVRLRINIKDLDLAKALCGASTRKRSREETSSTSDQCTNAIKQSVPVEEQWVAVGKHLCGACTDFALSCVTAPNLNTEGFASVCAVVFATCCHQRCELKHINALLSPSECRRGRIAIPGTNHTFSEREFAAITSMSSWAVSGEAVDAERRLTGMCCKRVIDAFRLEYLKQSGFRRTYLCQYAESSVTGENICIVAFR</sequence>
<keyword evidence="7 12" id="KW-0863">Zinc-finger</keyword>
<dbReference type="Pfam" id="PF05253">
    <property type="entry name" value="zf-U11-48K"/>
    <property type="match status" value="1"/>
</dbReference>
<gene>
    <name evidence="15" type="ORF">TEOVI_000326500</name>
</gene>
<dbReference type="InterPro" id="IPR007871">
    <property type="entry name" value="Methyltransferase_TRM13"/>
</dbReference>
<keyword evidence="2 12" id="KW-0489">Methyltransferase</keyword>
<dbReference type="GO" id="GO:0008270">
    <property type="term" value="F:zinc ion binding"/>
    <property type="evidence" value="ECO:0007669"/>
    <property type="project" value="UniProtKB-KW"/>
</dbReference>
<dbReference type="InterPro" id="IPR022776">
    <property type="entry name" value="TRM13/UPF0224_CHHC_Znf_dom"/>
</dbReference>
<dbReference type="Pfam" id="PF11722">
    <property type="entry name" value="zf-TRM13_CCCH"/>
    <property type="match status" value="1"/>
</dbReference>
<evidence type="ECO:0000256" key="4">
    <source>
        <dbReference type="ARBA" id="ARBA00022691"/>
    </source>
</evidence>
<evidence type="ECO:0000256" key="3">
    <source>
        <dbReference type="ARBA" id="ARBA00022679"/>
    </source>
</evidence>
<dbReference type="PANTHER" id="PTHR12998">
    <property type="entry name" value="TRNA:M(4)X MODIFICATION ENZYME TRM13 HOMOLOG"/>
    <property type="match status" value="1"/>
</dbReference>
<keyword evidence="8 12" id="KW-0862">Zinc</keyword>
<keyword evidence="5 12" id="KW-0819">tRNA processing</keyword>
<dbReference type="Proteomes" id="UP000195570">
    <property type="component" value="Unassembled WGS sequence"/>
</dbReference>
<keyword evidence="3 12" id="KW-0808">Transferase</keyword>
<keyword evidence="6 12" id="KW-0479">Metal-binding</keyword>
<reference evidence="15" key="1">
    <citation type="submission" date="2016-09" db="EMBL/GenBank/DDBJ databases">
        <authorList>
            <person name="Hebert L."/>
            <person name="Moumen B."/>
        </authorList>
    </citation>
    <scope>NUCLEOTIDE SEQUENCE [LARGE SCALE GENOMIC DNA]</scope>
    <source>
        <strain evidence="15">OVI</strain>
    </source>
</reference>
<feature type="domain" description="CHHC U11-48K-type" evidence="14">
    <location>
        <begin position="95"/>
        <end position="122"/>
    </location>
</feature>
<comment type="caution">
    <text evidence="15">The sequence shown here is derived from an EMBL/GenBank/DDBJ whole genome shotgun (WGS) entry which is preliminary data.</text>
</comment>
<evidence type="ECO:0000256" key="5">
    <source>
        <dbReference type="ARBA" id="ARBA00022694"/>
    </source>
</evidence>
<evidence type="ECO:0000256" key="11">
    <source>
        <dbReference type="ARBA" id="ARBA00049393"/>
    </source>
</evidence>
<name>A0A1G4IGZ3_TRYEQ</name>
<feature type="region of interest" description="Disordered" evidence="13">
    <location>
        <begin position="70"/>
        <end position="90"/>
    </location>
</feature>
<dbReference type="GO" id="GO:0030488">
    <property type="term" value="P:tRNA methylation"/>
    <property type="evidence" value="ECO:0007669"/>
    <property type="project" value="InterPro"/>
</dbReference>
<proteinExistence type="inferred from homology"/>